<dbReference type="PANTHER" id="PTHR30572:SF4">
    <property type="entry name" value="ABC TRANSPORTER PERMEASE YTRF"/>
    <property type="match status" value="1"/>
</dbReference>
<keyword evidence="4 7" id="KW-1133">Transmembrane helix</keyword>
<feature type="domain" description="ABC3 transporter permease C-terminal" evidence="8">
    <location>
        <begin position="554"/>
        <end position="662"/>
    </location>
</feature>
<protein>
    <submittedName>
        <fullName evidence="10">FtsX-like permease family protein</fullName>
    </submittedName>
</protein>
<dbReference type="PANTHER" id="PTHR30572">
    <property type="entry name" value="MEMBRANE COMPONENT OF TRANSPORTER-RELATED"/>
    <property type="match status" value="1"/>
</dbReference>
<dbReference type="InterPro" id="IPR025857">
    <property type="entry name" value="MacB_PCD"/>
</dbReference>
<dbReference type="Pfam" id="PF02687">
    <property type="entry name" value="FtsX"/>
    <property type="match status" value="2"/>
</dbReference>
<feature type="domain" description="MacB-like periplasmic core" evidence="9">
    <location>
        <begin position="6"/>
        <end position="127"/>
    </location>
</feature>
<feature type="transmembrane region" description="Helical" evidence="7">
    <location>
        <begin position="595"/>
        <end position="621"/>
    </location>
</feature>
<evidence type="ECO:0000256" key="4">
    <source>
        <dbReference type="ARBA" id="ARBA00022989"/>
    </source>
</evidence>
<evidence type="ECO:0000256" key="1">
    <source>
        <dbReference type="ARBA" id="ARBA00004651"/>
    </source>
</evidence>
<feature type="transmembrane region" description="Helical" evidence="7">
    <location>
        <begin position="312"/>
        <end position="331"/>
    </location>
</feature>
<evidence type="ECO:0000256" key="7">
    <source>
        <dbReference type="SAM" id="Phobius"/>
    </source>
</evidence>
<evidence type="ECO:0000313" key="11">
    <source>
        <dbReference type="Proteomes" id="UP000798808"/>
    </source>
</evidence>
<dbReference type="RefSeq" id="WP_155168822.1">
    <property type="nucleotide sequence ID" value="NZ_SMLW01000265.1"/>
</dbReference>
<feature type="transmembrane region" description="Helical" evidence="7">
    <location>
        <begin position="633"/>
        <end position="655"/>
    </location>
</feature>
<evidence type="ECO:0000256" key="6">
    <source>
        <dbReference type="ARBA" id="ARBA00038076"/>
    </source>
</evidence>
<proteinExistence type="inferred from homology"/>
<evidence type="ECO:0000313" key="10">
    <source>
        <dbReference type="EMBL" id="MTI23655.1"/>
    </source>
</evidence>
<comment type="similarity">
    <text evidence="6">Belongs to the ABC-4 integral membrane protein family.</text>
</comment>
<feature type="non-terminal residue" evidence="10">
    <location>
        <position position="1"/>
    </location>
</feature>
<evidence type="ECO:0000259" key="8">
    <source>
        <dbReference type="Pfam" id="PF02687"/>
    </source>
</evidence>
<keyword evidence="11" id="KW-1185">Reference proteome</keyword>
<evidence type="ECO:0000256" key="3">
    <source>
        <dbReference type="ARBA" id="ARBA00022692"/>
    </source>
</evidence>
<gene>
    <name evidence="10" type="ORF">E1163_01685</name>
</gene>
<reference evidence="10 11" key="1">
    <citation type="submission" date="2019-02" db="EMBL/GenBank/DDBJ databases">
        <authorList>
            <person name="Goldberg S.R."/>
            <person name="Haltli B.A."/>
            <person name="Correa H."/>
            <person name="Russell K.G."/>
        </authorList>
    </citation>
    <scope>NUCLEOTIDE SEQUENCE [LARGE SCALE GENOMIC DNA]</scope>
    <source>
        <strain evidence="10 11">JCM 16186</strain>
    </source>
</reference>
<sequence length="674" mass="74394">FVERGSYVDKDFFNIFSFDLVKGDPEKALDQINSLVISEKLANKYFGNDNPLGKAIQFNGKEDMLITGVMKDVPHNSHMQFDYVMSIEKFGVGKPELQTDWGRNFIYSYVKTGSGANIAVLNDKIKNEIKKNSEGSVTDIYLQPLTDIHLGEVNFTADISGKGNKTYVQIFSIVAAFILLIACINFMNLSTARSAKRAKEVGLRKTVGASRYQLVYQFLGESVMISLLSMMLALLFVDMLLPSFNYLSGKSLDLGLLEAGHGLKMLISMIGAAIFTGLLAGSYPAIFLSSFQPASVLKGKSSKSANPVFRKALVILQFTVSIVLIIGTITVSTQLDYIQNKNLGIDKEQVVILQSLGENYEVFKNELLSEEGIVSVGVSDQHPVYVQNSTSGISWPGANPDETILIHTQSVDAGYIPTMKIEIAEGRHFSESIVSDSSAVIVNQKALETMGFQEPIGAHLTYNNKEYTIIGVAKDFHFKSAHQPIEPLVLFMEDEHFEKMLIKVDGGAVAQAMSKIQTQWEKLNPKNTFNASFLDDDFNELYASEERTATLFKCFSALAIIISCLGLFGLASYMAEQRTKEISIRKVFGAPVGGLFYLVSKDFTLLVFISFIISVPIGWYLMNMWLDAFAYKINMGVSVFFMAGASALIVALITVSYQSIKAAMSDPAKVLRND</sequence>
<organism evidence="10 11">
    <name type="scientific">Fulvivirga kasyanovii</name>
    <dbReference type="NCBI Taxonomy" id="396812"/>
    <lineage>
        <taxon>Bacteria</taxon>
        <taxon>Pseudomonadati</taxon>
        <taxon>Bacteroidota</taxon>
        <taxon>Cytophagia</taxon>
        <taxon>Cytophagales</taxon>
        <taxon>Fulvivirgaceae</taxon>
        <taxon>Fulvivirga</taxon>
    </lineage>
</organism>
<dbReference type="Pfam" id="PF12704">
    <property type="entry name" value="MacB_PCD"/>
    <property type="match status" value="2"/>
</dbReference>
<keyword evidence="2" id="KW-1003">Cell membrane</keyword>
<evidence type="ECO:0000256" key="2">
    <source>
        <dbReference type="ARBA" id="ARBA00022475"/>
    </source>
</evidence>
<feature type="domain" description="ABC3 transporter permease C-terminal" evidence="8">
    <location>
        <begin position="173"/>
        <end position="292"/>
    </location>
</feature>
<dbReference type="Proteomes" id="UP000798808">
    <property type="component" value="Unassembled WGS sequence"/>
</dbReference>
<dbReference type="InterPro" id="IPR050250">
    <property type="entry name" value="Macrolide_Exporter_MacB"/>
</dbReference>
<name>A0ABW9RL64_9BACT</name>
<evidence type="ECO:0000256" key="5">
    <source>
        <dbReference type="ARBA" id="ARBA00023136"/>
    </source>
</evidence>
<accession>A0ABW9RL64</accession>
<feature type="transmembrane region" description="Helical" evidence="7">
    <location>
        <begin position="266"/>
        <end position="291"/>
    </location>
</feature>
<feature type="transmembrane region" description="Helical" evidence="7">
    <location>
        <begin position="214"/>
        <end position="237"/>
    </location>
</feature>
<dbReference type="InterPro" id="IPR003838">
    <property type="entry name" value="ABC3_permease_C"/>
</dbReference>
<keyword evidence="5 7" id="KW-0472">Membrane</keyword>
<comment type="caution">
    <text evidence="10">The sequence shown here is derived from an EMBL/GenBank/DDBJ whole genome shotgun (WGS) entry which is preliminary data.</text>
</comment>
<feature type="transmembrane region" description="Helical" evidence="7">
    <location>
        <begin position="555"/>
        <end position="575"/>
    </location>
</feature>
<evidence type="ECO:0000259" key="9">
    <source>
        <dbReference type="Pfam" id="PF12704"/>
    </source>
</evidence>
<dbReference type="EMBL" id="SMLW01000265">
    <property type="protein sequence ID" value="MTI23655.1"/>
    <property type="molecule type" value="Genomic_DNA"/>
</dbReference>
<feature type="domain" description="MacB-like periplasmic core" evidence="9">
    <location>
        <begin position="388"/>
        <end position="516"/>
    </location>
</feature>
<feature type="transmembrane region" description="Helical" evidence="7">
    <location>
        <begin position="167"/>
        <end position="189"/>
    </location>
</feature>
<keyword evidence="3 7" id="KW-0812">Transmembrane</keyword>
<comment type="subcellular location">
    <subcellularLocation>
        <location evidence="1">Cell membrane</location>
        <topology evidence="1">Multi-pass membrane protein</topology>
    </subcellularLocation>
</comment>